<evidence type="ECO:0000313" key="1">
    <source>
        <dbReference type="EMBL" id="CCH99418.1"/>
    </source>
</evidence>
<reference evidence="1 2" key="1">
    <citation type="submission" date="2012-04" db="EMBL/GenBank/DDBJ databases">
        <authorList>
            <person name="Genoscope - CEA"/>
        </authorList>
    </citation>
    <scope>NUCLEOTIDE SEQUENCE [LARGE SCALE GENOMIC DNA]</scope>
    <source>
        <strain evidence="1 2">9717</strain>
    </source>
</reference>
<dbReference type="AlphaFoldDB" id="I4FUU3"/>
<sequence length="39" mass="4342">MTNLPTILGLKVGFSPGENDFNKNLTQIHLKTIDSAEKR</sequence>
<dbReference type="EMBL" id="CAII01000581">
    <property type="protein sequence ID" value="CCH99418.1"/>
    <property type="molecule type" value="Genomic_DNA"/>
</dbReference>
<evidence type="ECO:0000313" key="2">
    <source>
        <dbReference type="Proteomes" id="UP000003172"/>
    </source>
</evidence>
<organism evidence="1 2">
    <name type="scientific">Microcystis aeruginosa PCC 9717</name>
    <dbReference type="NCBI Taxonomy" id="1160286"/>
    <lineage>
        <taxon>Bacteria</taxon>
        <taxon>Bacillati</taxon>
        <taxon>Cyanobacteriota</taxon>
        <taxon>Cyanophyceae</taxon>
        <taxon>Oscillatoriophycideae</taxon>
        <taxon>Chroococcales</taxon>
        <taxon>Microcystaceae</taxon>
        <taxon>Microcystis</taxon>
    </lineage>
</organism>
<name>I4FUU3_MICAE</name>
<proteinExistence type="predicted"/>
<comment type="caution">
    <text evidence="1">The sequence shown here is derived from an EMBL/GenBank/DDBJ whole genome shotgun (WGS) entry which is preliminary data.</text>
</comment>
<dbReference type="Proteomes" id="UP000003172">
    <property type="component" value="Unassembled WGS sequence"/>
</dbReference>
<accession>I4FUU3</accession>
<gene>
    <name evidence="1" type="ORF">MICAB_6210007</name>
</gene>
<dbReference type="HOGENOM" id="CLU_3312775_0_0_3"/>
<protein>
    <submittedName>
        <fullName evidence="1">Uncharacterized protein</fullName>
    </submittedName>
</protein>